<evidence type="ECO:0000313" key="1">
    <source>
        <dbReference type="EMBL" id="SMP41837.1"/>
    </source>
</evidence>
<accession>A0ABY1PRA7</accession>
<name>A0ABY1PRA7_9BACT</name>
<dbReference type="EMBL" id="FXUG01000001">
    <property type="protein sequence ID" value="SMP41837.1"/>
    <property type="molecule type" value="Genomic_DNA"/>
</dbReference>
<sequence length="95" mass="10093">MLRREEPSFEIEALSCLRGQIACSLPWHGSGLLQSCGGQASSPNASLRIARPNEKPRQAPSGGCFSAVLPPLAKCTAEIKKENLKNCLLTPCLSG</sequence>
<dbReference type="Proteomes" id="UP001158067">
    <property type="component" value="Unassembled WGS sequence"/>
</dbReference>
<organism evidence="1 2">
    <name type="scientific">Neorhodopirellula lusitana</name>
    <dbReference type="NCBI Taxonomy" id="445327"/>
    <lineage>
        <taxon>Bacteria</taxon>
        <taxon>Pseudomonadati</taxon>
        <taxon>Planctomycetota</taxon>
        <taxon>Planctomycetia</taxon>
        <taxon>Pirellulales</taxon>
        <taxon>Pirellulaceae</taxon>
        <taxon>Neorhodopirellula</taxon>
    </lineage>
</organism>
<proteinExistence type="predicted"/>
<protein>
    <submittedName>
        <fullName evidence="1">Uncharacterized protein</fullName>
    </submittedName>
</protein>
<evidence type="ECO:0000313" key="2">
    <source>
        <dbReference type="Proteomes" id="UP001158067"/>
    </source>
</evidence>
<keyword evidence="2" id="KW-1185">Reference proteome</keyword>
<comment type="caution">
    <text evidence="1">The sequence shown here is derived from an EMBL/GenBank/DDBJ whole genome shotgun (WGS) entry which is preliminary data.</text>
</comment>
<gene>
    <name evidence="1" type="ORF">SAMN06265222_101664</name>
</gene>
<reference evidence="1 2" key="1">
    <citation type="submission" date="2017-05" db="EMBL/GenBank/DDBJ databases">
        <authorList>
            <person name="Varghese N."/>
            <person name="Submissions S."/>
        </authorList>
    </citation>
    <scope>NUCLEOTIDE SEQUENCE [LARGE SCALE GENOMIC DNA]</scope>
    <source>
        <strain evidence="1 2">DSM 25457</strain>
    </source>
</reference>